<dbReference type="Pfam" id="PF00326">
    <property type="entry name" value="Peptidase_S9"/>
    <property type="match status" value="1"/>
</dbReference>
<feature type="domain" description="Peptidase S9A N-terminal" evidence="8">
    <location>
        <begin position="2"/>
        <end position="67"/>
    </location>
</feature>
<keyword evidence="4 6" id="KW-0720">Serine protease</keyword>
<dbReference type="SUPFAM" id="SSF50993">
    <property type="entry name" value="Peptidase/esterase 'gauge' domain"/>
    <property type="match status" value="1"/>
</dbReference>
<dbReference type="GO" id="GO:0004252">
    <property type="term" value="F:serine-type endopeptidase activity"/>
    <property type="evidence" value="ECO:0007669"/>
    <property type="project" value="UniProtKB-UniRule"/>
</dbReference>
<dbReference type="Gene3D" id="3.40.50.1820">
    <property type="entry name" value="alpha/beta hydrolase"/>
    <property type="match status" value="1"/>
</dbReference>
<name>A0A852ATV8_9CORV</name>
<dbReference type="PANTHER" id="PTHR11757:SF19">
    <property type="entry name" value="PROLYL ENDOPEPTIDASE-LIKE"/>
    <property type="match status" value="1"/>
</dbReference>
<accession>A0A852ATV8</accession>
<dbReference type="EC" id="3.4.21.-" evidence="6"/>
<dbReference type="Gene3D" id="2.130.10.120">
    <property type="entry name" value="Prolyl oligopeptidase, N-terminal domain"/>
    <property type="match status" value="2"/>
</dbReference>
<dbReference type="GO" id="GO:0005856">
    <property type="term" value="C:cytoskeleton"/>
    <property type="evidence" value="ECO:0007669"/>
    <property type="project" value="TreeGrafter"/>
</dbReference>
<evidence type="ECO:0000259" key="8">
    <source>
        <dbReference type="Pfam" id="PF02897"/>
    </source>
</evidence>
<dbReference type="PRINTS" id="PR00862">
    <property type="entry name" value="PROLIGOPTASE"/>
</dbReference>
<comment type="caution">
    <text evidence="9">The sequence shown here is derived from an EMBL/GenBank/DDBJ whole genome shotgun (WGS) entry which is preliminary data.</text>
</comment>
<evidence type="ECO:0000313" key="10">
    <source>
        <dbReference type="Proteomes" id="UP000614263"/>
    </source>
</evidence>
<gene>
    <name evidence="9" type="primary">Prepl</name>
    <name evidence="9" type="ORF">CHLCYA_R03844</name>
</gene>
<dbReference type="Proteomes" id="UP000614263">
    <property type="component" value="Unassembled WGS sequence"/>
</dbReference>
<proteinExistence type="inferred from homology"/>
<dbReference type="InterPro" id="IPR029058">
    <property type="entry name" value="AB_hydrolase_fold"/>
</dbReference>
<feature type="non-terminal residue" evidence="9">
    <location>
        <position position="1"/>
    </location>
</feature>
<organism evidence="9 10">
    <name type="scientific">Chloropsis cyanopogon</name>
    <dbReference type="NCBI Taxonomy" id="1218682"/>
    <lineage>
        <taxon>Eukaryota</taxon>
        <taxon>Metazoa</taxon>
        <taxon>Chordata</taxon>
        <taxon>Craniata</taxon>
        <taxon>Vertebrata</taxon>
        <taxon>Euteleostomi</taxon>
        <taxon>Archelosauria</taxon>
        <taxon>Archosauria</taxon>
        <taxon>Dinosauria</taxon>
        <taxon>Saurischia</taxon>
        <taxon>Theropoda</taxon>
        <taxon>Coelurosauria</taxon>
        <taxon>Aves</taxon>
        <taxon>Neognathae</taxon>
        <taxon>Neoaves</taxon>
        <taxon>Telluraves</taxon>
        <taxon>Australaves</taxon>
        <taxon>Passeriformes</taxon>
        <taxon>Corvoidea</taxon>
        <taxon>Irenidae</taxon>
        <taxon>Chloropsis</taxon>
    </lineage>
</organism>
<keyword evidence="10" id="KW-1185">Reference proteome</keyword>
<dbReference type="InterPro" id="IPR002470">
    <property type="entry name" value="Peptidase_S9A"/>
</dbReference>
<dbReference type="Pfam" id="PF02897">
    <property type="entry name" value="Peptidase_S9_N"/>
    <property type="match status" value="1"/>
</dbReference>
<dbReference type="AlphaFoldDB" id="A0A852ATV8"/>
<keyword evidence="2 6" id="KW-0645">Protease</keyword>
<evidence type="ECO:0000259" key="7">
    <source>
        <dbReference type="Pfam" id="PF00326"/>
    </source>
</evidence>
<dbReference type="GO" id="GO:0005794">
    <property type="term" value="C:Golgi apparatus"/>
    <property type="evidence" value="ECO:0007669"/>
    <property type="project" value="TreeGrafter"/>
</dbReference>
<evidence type="ECO:0000256" key="4">
    <source>
        <dbReference type="ARBA" id="ARBA00022825"/>
    </source>
</evidence>
<dbReference type="SUPFAM" id="SSF53474">
    <property type="entry name" value="alpha/beta-Hydrolases"/>
    <property type="match status" value="1"/>
</dbReference>
<dbReference type="GO" id="GO:0006508">
    <property type="term" value="P:proteolysis"/>
    <property type="evidence" value="ECO:0007669"/>
    <property type="project" value="UniProtKB-KW"/>
</dbReference>
<evidence type="ECO:0000256" key="3">
    <source>
        <dbReference type="ARBA" id="ARBA00022801"/>
    </source>
</evidence>
<dbReference type="PANTHER" id="PTHR11757">
    <property type="entry name" value="PROTEASE FAMILY S9A OLIGOPEPTIDASE"/>
    <property type="match status" value="1"/>
</dbReference>
<evidence type="ECO:0000256" key="2">
    <source>
        <dbReference type="ARBA" id="ARBA00022670"/>
    </source>
</evidence>
<evidence type="ECO:0000313" key="9">
    <source>
        <dbReference type="EMBL" id="NXP60266.1"/>
    </source>
</evidence>
<evidence type="ECO:0000256" key="1">
    <source>
        <dbReference type="ARBA" id="ARBA00005228"/>
    </source>
</evidence>
<comment type="function">
    <text evidence="5">Serine peptidase whose precise substrate specificity remains unclear. Does not cleave peptides after a arginine or lysine residue. Regulates trans-Golgi network morphology and sorting by regulating the membrane binding of the AP-1 complex. May play a role in the regulation of synaptic vesicle exocytosis.</text>
</comment>
<protein>
    <recommendedName>
        <fullName evidence="6">Prolyl endopeptidase</fullName>
        <ecNumber evidence="6">3.4.21.-</ecNumber>
    </recommendedName>
</protein>
<dbReference type="InterPro" id="IPR023302">
    <property type="entry name" value="Pept_S9A_N"/>
</dbReference>
<evidence type="ECO:0000256" key="5">
    <source>
        <dbReference type="ARBA" id="ARBA00045448"/>
    </source>
</evidence>
<evidence type="ECO:0000256" key="6">
    <source>
        <dbReference type="RuleBase" id="RU368024"/>
    </source>
</evidence>
<dbReference type="EMBL" id="WEZZ01010984">
    <property type="protein sequence ID" value="NXP60266.1"/>
    <property type="molecule type" value="Genomic_DNA"/>
</dbReference>
<dbReference type="InterPro" id="IPR001375">
    <property type="entry name" value="Peptidase_S9_cat"/>
</dbReference>
<feature type="non-terminal residue" evidence="9">
    <location>
        <position position="416"/>
    </location>
</feature>
<sequence length="416" mass="47690">RFFVDLYCTKDRRFLTINSNSKTTSEVWLVDCRHPFESPALVQARTTGVLYHIEHRKDQLYILTTYGEPAEYKAILTDNYIHRINLDTYCRSYRNSKLPTWACEFELESHPEHTTSTCYFQLSSPVHPPKRFAYSFKENNLIEQAVQEVPIIMNCHTTRLLAKSKDETLVPITVFHNKNSKELHRRPLLVHVYGAYGIDLNMSFREEKLMLIEEGWILAYCHVRGGGEQGLSWHRDGCQHNKLKGLHDLRACITLLHQLGFSQPKHTALAAASAGGVLAGALCNTDPALIRAMVLQAPFVDVLNTMMKTHLPLTIEEQEEWGNPLEDEKCMKYIKSYCPCQNIKPQCYPSVFITAYENDERIPLTGILQYVQKLRKAALDHASRTSKKGNWIPNIILDVQANGSHCDSSWEHSLNE</sequence>
<dbReference type="FunFam" id="3.40.50.1820:FF:000050">
    <property type="entry name" value="prolyl endopeptidase-like isoform X2"/>
    <property type="match status" value="1"/>
</dbReference>
<keyword evidence="3 6" id="KW-0378">Hydrolase</keyword>
<reference evidence="9" key="1">
    <citation type="submission" date="2019-10" db="EMBL/GenBank/DDBJ databases">
        <title>Bird 10,000 Genomes (B10K) Project - Family phase.</title>
        <authorList>
            <person name="Zhang G."/>
        </authorList>
    </citation>
    <scope>NUCLEOTIDE SEQUENCE</scope>
    <source>
        <strain evidence="9">B10K-DU-002-57</strain>
        <tissue evidence="9">Muscle</tissue>
    </source>
</reference>
<dbReference type="InterPro" id="IPR051543">
    <property type="entry name" value="Serine_Peptidase_S9A"/>
</dbReference>
<feature type="domain" description="Peptidase S9 prolyl oligopeptidase catalytic" evidence="7">
    <location>
        <begin position="203"/>
        <end position="381"/>
    </location>
</feature>
<comment type="similarity">
    <text evidence="1 6">Belongs to the peptidase S9A family.</text>
</comment>